<name>A0A834I075_RHYFE</name>
<keyword evidence="1" id="KW-0472">Membrane</keyword>
<evidence type="ECO:0000256" key="1">
    <source>
        <dbReference type="SAM" id="Phobius"/>
    </source>
</evidence>
<keyword evidence="1" id="KW-1133">Transmembrane helix</keyword>
<sequence>MILRPRPPPISVLPPATPLWSRRQDRPLSRVQTKTIERQNAKWKLSWKQLLGIIIFMNWLTEKFLTAYWRGGKFGNGATEPKSFSIASVCVVDRDRTGVVTRIIMGEVYEPMSIISIFYGQTRYCIEFDSLGGLGLHSNGENNIISVFFWILFYTINFCVGITRCKFFN</sequence>
<evidence type="ECO:0000313" key="3">
    <source>
        <dbReference type="Proteomes" id="UP000625711"/>
    </source>
</evidence>
<comment type="caution">
    <text evidence="2">The sequence shown here is derived from an EMBL/GenBank/DDBJ whole genome shotgun (WGS) entry which is preliminary data.</text>
</comment>
<gene>
    <name evidence="2" type="ORF">GWI33_016912</name>
</gene>
<organism evidence="2 3">
    <name type="scientific">Rhynchophorus ferrugineus</name>
    <name type="common">Red palm weevil</name>
    <name type="synonym">Curculio ferrugineus</name>
    <dbReference type="NCBI Taxonomy" id="354439"/>
    <lineage>
        <taxon>Eukaryota</taxon>
        <taxon>Metazoa</taxon>
        <taxon>Ecdysozoa</taxon>
        <taxon>Arthropoda</taxon>
        <taxon>Hexapoda</taxon>
        <taxon>Insecta</taxon>
        <taxon>Pterygota</taxon>
        <taxon>Neoptera</taxon>
        <taxon>Endopterygota</taxon>
        <taxon>Coleoptera</taxon>
        <taxon>Polyphaga</taxon>
        <taxon>Cucujiformia</taxon>
        <taxon>Curculionidae</taxon>
        <taxon>Dryophthorinae</taxon>
        <taxon>Rhynchophorus</taxon>
    </lineage>
</organism>
<reference evidence="2" key="1">
    <citation type="submission" date="2020-08" db="EMBL/GenBank/DDBJ databases">
        <title>Genome sequencing and assembly of the red palm weevil Rhynchophorus ferrugineus.</title>
        <authorList>
            <person name="Dias G.B."/>
            <person name="Bergman C.M."/>
            <person name="Manee M."/>
        </authorList>
    </citation>
    <scope>NUCLEOTIDE SEQUENCE</scope>
    <source>
        <strain evidence="2">AA-2017</strain>
        <tissue evidence="2">Whole larva</tissue>
    </source>
</reference>
<dbReference type="AlphaFoldDB" id="A0A834I075"/>
<keyword evidence="3" id="KW-1185">Reference proteome</keyword>
<dbReference type="Proteomes" id="UP000625711">
    <property type="component" value="Unassembled WGS sequence"/>
</dbReference>
<keyword evidence="1" id="KW-0812">Transmembrane</keyword>
<accession>A0A834I075</accession>
<feature type="transmembrane region" description="Helical" evidence="1">
    <location>
        <begin position="144"/>
        <end position="163"/>
    </location>
</feature>
<evidence type="ECO:0000313" key="2">
    <source>
        <dbReference type="EMBL" id="KAF7270112.1"/>
    </source>
</evidence>
<dbReference type="EMBL" id="JAACXV010014136">
    <property type="protein sequence ID" value="KAF7270112.1"/>
    <property type="molecule type" value="Genomic_DNA"/>
</dbReference>
<proteinExistence type="predicted"/>
<protein>
    <submittedName>
        <fullName evidence="2">Uncharacterized protein</fullName>
    </submittedName>
</protein>